<dbReference type="RefSeq" id="WP_055268769.1">
    <property type="nucleotide sequence ID" value="NZ_CAXKYA010000022.1"/>
</dbReference>
<accession>A0A174FVH1</accession>
<protein>
    <submittedName>
        <fullName evidence="1">Uncharacterized protein</fullName>
    </submittedName>
</protein>
<sequence length="108" mass="12907">MDLHIKDRLLIPSIFPERGNFMDFNLKKSIARKIAISGQDRKDYEIVEKKEEKRIEWNVQKDAETPLVVEFSKEELDYMRRSCEAIAEQQMPDEMWAVVERIYNEAQN</sequence>
<reference evidence="1 2" key="1">
    <citation type="submission" date="2015-09" db="EMBL/GenBank/DDBJ databases">
        <authorList>
            <consortium name="Pathogen Informatics"/>
        </authorList>
    </citation>
    <scope>NUCLEOTIDE SEQUENCE [LARGE SCALE GENOMIC DNA]</scope>
    <source>
        <strain evidence="1 2">2789STDY5834846</strain>
    </source>
</reference>
<dbReference type="EMBL" id="CZAE01000002">
    <property type="protein sequence ID" value="CUO52095.1"/>
    <property type="molecule type" value="Genomic_DNA"/>
</dbReference>
<gene>
    <name evidence="1" type="ORF">ERS852461_00446</name>
</gene>
<organism evidence="1 2">
    <name type="scientific">Bacteroides faecis</name>
    <dbReference type="NCBI Taxonomy" id="674529"/>
    <lineage>
        <taxon>Bacteria</taxon>
        <taxon>Pseudomonadati</taxon>
        <taxon>Bacteroidota</taxon>
        <taxon>Bacteroidia</taxon>
        <taxon>Bacteroidales</taxon>
        <taxon>Bacteroidaceae</taxon>
        <taxon>Bacteroides</taxon>
    </lineage>
</organism>
<evidence type="ECO:0000313" key="2">
    <source>
        <dbReference type="Proteomes" id="UP000095606"/>
    </source>
</evidence>
<proteinExistence type="predicted"/>
<evidence type="ECO:0000313" key="1">
    <source>
        <dbReference type="EMBL" id="CUO52095.1"/>
    </source>
</evidence>
<name>A0A174FVH1_9BACE</name>
<dbReference type="AlphaFoldDB" id="A0A174FVH1"/>
<dbReference type="Proteomes" id="UP000095606">
    <property type="component" value="Unassembled WGS sequence"/>
</dbReference>